<organism evidence="1 2">
    <name type="scientific">Camellia lanceoleosa</name>
    <dbReference type="NCBI Taxonomy" id="1840588"/>
    <lineage>
        <taxon>Eukaryota</taxon>
        <taxon>Viridiplantae</taxon>
        <taxon>Streptophyta</taxon>
        <taxon>Embryophyta</taxon>
        <taxon>Tracheophyta</taxon>
        <taxon>Spermatophyta</taxon>
        <taxon>Magnoliopsida</taxon>
        <taxon>eudicotyledons</taxon>
        <taxon>Gunneridae</taxon>
        <taxon>Pentapetalae</taxon>
        <taxon>asterids</taxon>
        <taxon>Ericales</taxon>
        <taxon>Theaceae</taxon>
        <taxon>Camellia</taxon>
    </lineage>
</organism>
<comment type="caution">
    <text evidence="1">The sequence shown here is derived from an EMBL/GenBank/DDBJ whole genome shotgun (WGS) entry which is preliminary data.</text>
</comment>
<proteinExistence type="predicted"/>
<evidence type="ECO:0000313" key="2">
    <source>
        <dbReference type="Proteomes" id="UP001060215"/>
    </source>
</evidence>
<dbReference type="Proteomes" id="UP001060215">
    <property type="component" value="Chromosome 10"/>
</dbReference>
<protein>
    <submittedName>
        <fullName evidence="1">Uncharacterized protein</fullName>
    </submittedName>
</protein>
<sequence>MHSLRLCFMKKIQAKSTPMLRSEHATTERNRSERQNSVILGWVSKVRISFESMCVGLLLVTRCVQPKVLLEGNEKEGDERGEGTAAKDLDLHRRKEISDGTCEARRDLKRGV</sequence>
<name>A0ACC0GDB8_9ERIC</name>
<accession>A0ACC0GDB8</accession>
<keyword evidence="2" id="KW-1185">Reference proteome</keyword>
<gene>
    <name evidence="1" type="ORF">LOK49_LG10G01066</name>
</gene>
<reference evidence="1 2" key="1">
    <citation type="journal article" date="2022" name="Plant J.">
        <title>Chromosome-level genome of Camellia lanceoleosa provides a valuable resource for understanding genome evolution and self-incompatibility.</title>
        <authorList>
            <person name="Gong W."/>
            <person name="Xiao S."/>
            <person name="Wang L."/>
            <person name="Liao Z."/>
            <person name="Chang Y."/>
            <person name="Mo W."/>
            <person name="Hu G."/>
            <person name="Li W."/>
            <person name="Zhao G."/>
            <person name="Zhu H."/>
            <person name="Hu X."/>
            <person name="Ji K."/>
            <person name="Xiang X."/>
            <person name="Song Q."/>
            <person name="Yuan D."/>
            <person name="Jin S."/>
            <person name="Zhang L."/>
        </authorList>
    </citation>
    <scope>NUCLEOTIDE SEQUENCE [LARGE SCALE GENOMIC DNA]</scope>
    <source>
        <strain evidence="1">SQ_2022a</strain>
    </source>
</reference>
<dbReference type="EMBL" id="CM045767">
    <property type="protein sequence ID" value="KAI7999030.1"/>
    <property type="molecule type" value="Genomic_DNA"/>
</dbReference>
<evidence type="ECO:0000313" key="1">
    <source>
        <dbReference type="EMBL" id="KAI7999030.1"/>
    </source>
</evidence>